<dbReference type="Proteomes" id="UP001501747">
    <property type="component" value="Unassembled WGS sequence"/>
</dbReference>
<keyword evidence="2" id="KW-1185">Reference proteome</keyword>
<comment type="caution">
    <text evidence="1">The sequence shown here is derived from an EMBL/GenBank/DDBJ whole genome shotgun (WGS) entry which is preliminary data.</text>
</comment>
<accession>A0ABP7RW76</accession>
<dbReference type="EMBL" id="BAABAL010000007">
    <property type="protein sequence ID" value="GAA4003156.1"/>
    <property type="molecule type" value="Genomic_DNA"/>
</dbReference>
<sequence>MTAVEPCADLTASLLTAAFPVDGLDAFASPEQALVVDGHLAGQVSEELAGAAYEEAALTSSVAVHQVAVDAGFRDAVGGGDAMLDRALGNLVETGADGPRNRAFRRDAELVAKYWQRYCAKIEFGDVTRSVEFRQGAERVLASEDGALVFGTAFLEELEPVFEAVGRRDGIGLHLCAASLDELNGGEYLAVLNEPVPPAASGSHAPRAAVGRVVTRRAAWHTTIAESGLADVVGPKERYFAARRWRAELGLPERVFVALADDSKPLYVDFTSPIFTAVLCTALRACSDHGIAVTITEALPGPEHAWARDAQGRRYVSELRIT</sequence>
<organism evidence="1 2">
    <name type="scientific">Allokutzneria multivorans</name>
    <dbReference type="NCBI Taxonomy" id="1142134"/>
    <lineage>
        <taxon>Bacteria</taxon>
        <taxon>Bacillati</taxon>
        <taxon>Actinomycetota</taxon>
        <taxon>Actinomycetes</taxon>
        <taxon>Pseudonocardiales</taxon>
        <taxon>Pseudonocardiaceae</taxon>
        <taxon>Allokutzneria</taxon>
    </lineage>
</organism>
<reference evidence="2" key="1">
    <citation type="journal article" date="2019" name="Int. J. Syst. Evol. Microbiol.">
        <title>The Global Catalogue of Microorganisms (GCM) 10K type strain sequencing project: providing services to taxonomists for standard genome sequencing and annotation.</title>
        <authorList>
            <consortium name="The Broad Institute Genomics Platform"/>
            <consortium name="The Broad Institute Genome Sequencing Center for Infectious Disease"/>
            <person name="Wu L."/>
            <person name="Ma J."/>
        </authorList>
    </citation>
    <scope>NUCLEOTIDE SEQUENCE [LARGE SCALE GENOMIC DNA]</scope>
    <source>
        <strain evidence="2">JCM 17342</strain>
    </source>
</reference>
<proteinExistence type="predicted"/>
<protein>
    <recommendedName>
        <fullName evidence="3">Lantibiotic biosynthesis dehydratase-like protein</fullName>
    </recommendedName>
</protein>
<gene>
    <name evidence="1" type="ORF">GCM10022247_24990</name>
</gene>
<dbReference type="RefSeq" id="WP_344874060.1">
    <property type="nucleotide sequence ID" value="NZ_BAABAL010000007.1"/>
</dbReference>
<evidence type="ECO:0008006" key="3">
    <source>
        <dbReference type="Google" id="ProtNLM"/>
    </source>
</evidence>
<evidence type="ECO:0000313" key="2">
    <source>
        <dbReference type="Proteomes" id="UP001501747"/>
    </source>
</evidence>
<evidence type="ECO:0000313" key="1">
    <source>
        <dbReference type="EMBL" id="GAA4003156.1"/>
    </source>
</evidence>
<name>A0ABP7RW76_9PSEU</name>